<dbReference type="Gene3D" id="2.40.50.1020">
    <property type="entry name" value="LytTr DNA-binding domain"/>
    <property type="match status" value="1"/>
</dbReference>
<gene>
    <name evidence="2" type="ORF">G8759_14190</name>
</gene>
<feature type="domain" description="HTH LytTR-type" evidence="1">
    <location>
        <begin position="26"/>
        <end position="89"/>
    </location>
</feature>
<dbReference type="Proteomes" id="UP000501802">
    <property type="component" value="Chromosome"/>
</dbReference>
<dbReference type="KEGG" id="spib:G8759_14190"/>
<dbReference type="PROSITE" id="PS50930">
    <property type="entry name" value="HTH_LYTTR"/>
    <property type="match status" value="1"/>
</dbReference>
<keyword evidence="3" id="KW-1185">Reference proteome</keyword>
<reference evidence="2 3" key="1">
    <citation type="submission" date="2020-03" db="EMBL/GenBank/DDBJ databases">
        <authorList>
            <person name="Kim M.K."/>
        </authorList>
    </citation>
    <scope>NUCLEOTIDE SEQUENCE [LARGE SCALE GENOMIC DNA]</scope>
    <source>
        <strain evidence="2 3">BT328</strain>
    </source>
</reference>
<sequence>MDDPAFPADEASPRRLILIYWKVELVMIATDQIAYFYTAHSLTYIYCQDARVYTSPVSLDELQKGLDADHFFRSNRQFLIAIRAIDRIF</sequence>
<dbReference type="EMBL" id="CP050063">
    <property type="protein sequence ID" value="QIP13688.1"/>
    <property type="molecule type" value="Genomic_DNA"/>
</dbReference>
<dbReference type="InterPro" id="IPR007492">
    <property type="entry name" value="LytTR_DNA-bd_dom"/>
</dbReference>
<dbReference type="SMART" id="SM00850">
    <property type="entry name" value="LytTR"/>
    <property type="match status" value="1"/>
</dbReference>
<evidence type="ECO:0000313" key="2">
    <source>
        <dbReference type="EMBL" id="QIP13688.1"/>
    </source>
</evidence>
<dbReference type="RefSeq" id="WP_167209000.1">
    <property type="nucleotide sequence ID" value="NZ_CP050063.1"/>
</dbReference>
<dbReference type="AlphaFoldDB" id="A0A6G9AMP6"/>
<accession>A0A6G9AMP6</accession>
<dbReference type="Pfam" id="PF04397">
    <property type="entry name" value="LytTR"/>
    <property type="match status" value="1"/>
</dbReference>
<dbReference type="GO" id="GO:0003677">
    <property type="term" value="F:DNA binding"/>
    <property type="evidence" value="ECO:0007669"/>
    <property type="project" value="InterPro"/>
</dbReference>
<evidence type="ECO:0000313" key="3">
    <source>
        <dbReference type="Proteomes" id="UP000501802"/>
    </source>
</evidence>
<evidence type="ECO:0000259" key="1">
    <source>
        <dbReference type="PROSITE" id="PS50930"/>
    </source>
</evidence>
<protein>
    <submittedName>
        <fullName evidence="2">LytTR family transcriptional regulator</fullName>
    </submittedName>
</protein>
<organism evidence="2 3">
    <name type="scientific">Spirosoma aureum</name>
    <dbReference type="NCBI Taxonomy" id="2692134"/>
    <lineage>
        <taxon>Bacteria</taxon>
        <taxon>Pseudomonadati</taxon>
        <taxon>Bacteroidota</taxon>
        <taxon>Cytophagia</taxon>
        <taxon>Cytophagales</taxon>
        <taxon>Cytophagaceae</taxon>
        <taxon>Spirosoma</taxon>
    </lineage>
</organism>
<proteinExistence type="predicted"/>
<name>A0A6G9AMP6_9BACT</name>